<dbReference type="InterPro" id="IPR049046">
    <property type="entry name" value="Beta-AFase-like_GH127_middle"/>
</dbReference>
<accession>A0AAV1HVK3</accession>
<dbReference type="PANTHER" id="PTHR31151">
    <property type="entry name" value="PROLINE-TRNA LIGASE (DUF1680)"/>
    <property type="match status" value="1"/>
</dbReference>
<dbReference type="PANTHER" id="PTHR31151:SF0">
    <property type="entry name" value="PROLINE-TRNA LIGASE (DUF1680)"/>
    <property type="match status" value="1"/>
</dbReference>
<dbReference type="InterPro" id="IPR008928">
    <property type="entry name" value="6-hairpin_glycosidase_sf"/>
</dbReference>
<dbReference type="EMBL" id="CAUYUE010000002">
    <property type="protein sequence ID" value="CAK0743830.1"/>
    <property type="molecule type" value="Genomic_DNA"/>
</dbReference>
<dbReference type="AlphaFoldDB" id="A0AAV1HVK3"/>
<dbReference type="GO" id="GO:0005975">
    <property type="term" value="P:carbohydrate metabolic process"/>
    <property type="evidence" value="ECO:0007669"/>
    <property type="project" value="InterPro"/>
</dbReference>
<evidence type="ECO:0000313" key="4">
    <source>
        <dbReference type="EMBL" id="CAK0743830.1"/>
    </source>
</evidence>
<comment type="caution">
    <text evidence="4">The sequence shown here is derived from an EMBL/GenBank/DDBJ whole genome shotgun (WGS) entry which is preliminary data.</text>
</comment>
<feature type="signal peptide" evidence="1">
    <location>
        <begin position="1"/>
        <end position="35"/>
    </location>
</feature>
<feature type="domain" description="Non-reducing end beta-L-arabinofuranosidase-like GH127 middle" evidence="3">
    <location>
        <begin position="516"/>
        <end position="625"/>
    </location>
</feature>
<evidence type="ECO:0000313" key="5">
    <source>
        <dbReference type="Proteomes" id="UP001314263"/>
    </source>
</evidence>
<gene>
    <name evidence="4" type="ORF">CVIRNUC_001500</name>
</gene>
<feature type="domain" description="Non-reducing end beta-L-arabinofuranosidase-like GH127 catalytic" evidence="2">
    <location>
        <begin position="54"/>
        <end position="383"/>
    </location>
</feature>
<reference evidence="4 5" key="1">
    <citation type="submission" date="2023-10" db="EMBL/GenBank/DDBJ databases">
        <authorList>
            <person name="Maclean D."/>
            <person name="Macfadyen A."/>
        </authorList>
    </citation>
    <scope>NUCLEOTIDE SEQUENCE [LARGE SCALE GENOMIC DNA]</scope>
</reference>
<evidence type="ECO:0000259" key="2">
    <source>
        <dbReference type="Pfam" id="PF07944"/>
    </source>
</evidence>
<proteinExistence type="predicted"/>
<keyword evidence="5" id="KW-1185">Reference proteome</keyword>
<organism evidence="4 5">
    <name type="scientific">Coccomyxa viridis</name>
    <dbReference type="NCBI Taxonomy" id="1274662"/>
    <lineage>
        <taxon>Eukaryota</taxon>
        <taxon>Viridiplantae</taxon>
        <taxon>Chlorophyta</taxon>
        <taxon>core chlorophytes</taxon>
        <taxon>Trebouxiophyceae</taxon>
        <taxon>Trebouxiophyceae incertae sedis</taxon>
        <taxon>Coccomyxaceae</taxon>
        <taxon>Coccomyxa</taxon>
    </lineage>
</organism>
<feature type="chain" id="PRO_5043438196" evidence="1">
    <location>
        <begin position="36"/>
        <end position="872"/>
    </location>
</feature>
<name>A0AAV1HVK3_9CHLO</name>
<protein>
    <submittedName>
        <fullName evidence="4">Uncharacterized protein</fullName>
    </submittedName>
</protein>
<dbReference type="Pfam" id="PF07944">
    <property type="entry name" value="Beta-AFase-like_GH127_cat"/>
    <property type="match status" value="1"/>
</dbReference>
<evidence type="ECO:0000259" key="3">
    <source>
        <dbReference type="Pfam" id="PF20736"/>
    </source>
</evidence>
<sequence>MRSLGAVLQKSMGRCGPMLWRMLILFSALAVVALSQSDEIRPFKLSYVSLHQGSQFSKAFALNKEYMQSLDPERLLHTFRLNAGLNSTAKPFSGSWEDPTCEVRGQFMGHYLSGGAMLVNHTGDEEFGERLQYIVEELHKVQDALGAGYLSAFPKEHFIRLQSLQAVWAPFYVIHKLLAGLLDIHTFLGNELALDVVCKEVDYFLAYHDHVVAINGTLHWVKMLDNEFGGMAESLFKLYDITQDPEHLRLGKAFIKPAFYEPLVQNEDPLGGLHANTHLAQVNSFAAHFETDRNSSSYAAVNSFFNTLTARHSFSTGGSNDHEYWGPPLTMADAIEEQEHATETQETCTQYNILKVARYLFAWSGAPIYADFYERAILNGLFGVLRMPPNYEPHQDKDCDHDQHLPESLAADYASGANTTSGPAFNLSNHNWRQAAHAQFPDHPITEDATDNEPGPGVLVYLTPMGTGQTKGASSHGWGSPLHSFWCCYGSAVESFSKVADSIFFYRETGGQALELYINQLVSVSLASPMVGLLINQTASLYGQNFTAVAKVTFGDLPSNVATSAKLALKLRIPSWADEARGASVLVNGKPWEECQAAAGHMAGSYCTVERDFRAGDTIAMTLPMSVRAERVQDSRADYSSLHAIMVGPLLMAGLTEGSRRLVADPDTVATLLSDVPSGSLVEISIEGDASRRLRHAGRAVHAARSATPRSLYDSWHLQRIPERMAAPAVYLSGQGGERWALESADSPGLFIDANEGKLVLRGYENSNWEYVRVTDALGNSTSMSATLLGTSSQALIQDEGEAPASSMSVVLTPAAVRYPEGAKRLHGADTEYIVAPLMSIVEEAYTVYFDFLQPSTEQQALVPKGQPCSEQ</sequence>
<dbReference type="SUPFAM" id="SSF48208">
    <property type="entry name" value="Six-hairpin glycosidases"/>
    <property type="match status" value="1"/>
</dbReference>
<dbReference type="InterPro" id="IPR012878">
    <property type="entry name" value="Beta-AFase-like_GH127_cat"/>
</dbReference>
<dbReference type="Pfam" id="PF20736">
    <property type="entry name" value="Glyco_hydro127M"/>
    <property type="match status" value="1"/>
</dbReference>
<keyword evidence="1" id="KW-0732">Signal</keyword>
<evidence type="ECO:0000256" key="1">
    <source>
        <dbReference type="SAM" id="SignalP"/>
    </source>
</evidence>
<dbReference type="Proteomes" id="UP001314263">
    <property type="component" value="Unassembled WGS sequence"/>
</dbReference>